<reference evidence="1 2" key="1">
    <citation type="submission" date="2016-07" db="EMBL/GenBank/DDBJ databases">
        <title>Pervasive Adenine N6-methylation of Active Genes in Fungi.</title>
        <authorList>
            <consortium name="DOE Joint Genome Institute"/>
            <person name="Mondo S.J."/>
            <person name="Dannebaum R.O."/>
            <person name="Kuo R.C."/>
            <person name="Labutti K."/>
            <person name="Haridas S."/>
            <person name="Kuo A."/>
            <person name="Salamov A."/>
            <person name="Ahrendt S.R."/>
            <person name="Lipzen A."/>
            <person name="Sullivan W."/>
            <person name="Andreopoulos W.B."/>
            <person name="Clum A."/>
            <person name="Lindquist E."/>
            <person name="Daum C."/>
            <person name="Ramamoorthy G.K."/>
            <person name="Gryganskyi A."/>
            <person name="Culley D."/>
            <person name="Magnuson J.K."/>
            <person name="James T.Y."/>
            <person name="O'Malley M.A."/>
            <person name="Stajich J.E."/>
            <person name="Spatafora J.W."/>
            <person name="Visel A."/>
            <person name="Grigoriev I.V."/>
        </authorList>
    </citation>
    <scope>NUCLEOTIDE SEQUENCE [LARGE SCALE GENOMIC DNA]</scope>
    <source>
        <strain evidence="1 2">NRRL 2496</strain>
    </source>
</reference>
<proteinExistence type="predicted"/>
<gene>
    <name evidence="1" type="ORF">BCR43DRAFT_482210</name>
</gene>
<dbReference type="AlphaFoldDB" id="A0A1X2HTC7"/>
<dbReference type="Proteomes" id="UP000242180">
    <property type="component" value="Unassembled WGS sequence"/>
</dbReference>
<organism evidence="1 2">
    <name type="scientific">Syncephalastrum racemosum</name>
    <name type="common">Filamentous fungus</name>
    <dbReference type="NCBI Taxonomy" id="13706"/>
    <lineage>
        <taxon>Eukaryota</taxon>
        <taxon>Fungi</taxon>
        <taxon>Fungi incertae sedis</taxon>
        <taxon>Mucoromycota</taxon>
        <taxon>Mucoromycotina</taxon>
        <taxon>Mucoromycetes</taxon>
        <taxon>Mucorales</taxon>
        <taxon>Syncephalastraceae</taxon>
        <taxon>Syncephalastrum</taxon>
    </lineage>
</organism>
<comment type="caution">
    <text evidence="1">The sequence shown here is derived from an EMBL/GenBank/DDBJ whole genome shotgun (WGS) entry which is preliminary data.</text>
</comment>
<dbReference type="InParanoid" id="A0A1X2HTC7"/>
<keyword evidence="2" id="KW-1185">Reference proteome</keyword>
<evidence type="ECO:0000313" key="2">
    <source>
        <dbReference type="Proteomes" id="UP000242180"/>
    </source>
</evidence>
<dbReference type="OrthoDB" id="10503388at2759"/>
<name>A0A1X2HTC7_SYNRA</name>
<dbReference type="EMBL" id="MCGN01000001">
    <property type="protein sequence ID" value="ORZ02809.1"/>
    <property type="molecule type" value="Genomic_DNA"/>
</dbReference>
<dbReference type="STRING" id="13706.A0A1X2HTC7"/>
<accession>A0A1X2HTC7</accession>
<protein>
    <submittedName>
        <fullName evidence="1">Uncharacterized protein</fullName>
    </submittedName>
</protein>
<sequence>MMRPTKSASLQIKPKARSDPILDRFKQTDLSRYFAGVKAVKTRTETPDEFISFTRIPNELFSGVHRIKPVLMMTHTPESRVHYCEVDTMHDSVSILDALLQPEEGASPLEGVLVDPPWDFYIKDGRNDGRCDWNIKDMVRRNKCTYDAMLMFRIDATDG</sequence>
<evidence type="ECO:0000313" key="1">
    <source>
        <dbReference type="EMBL" id="ORZ02809.1"/>
    </source>
</evidence>